<dbReference type="OrthoDB" id="10060697at2759"/>
<dbReference type="Proteomes" id="UP000663891">
    <property type="component" value="Unassembled WGS sequence"/>
</dbReference>
<dbReference type="Gene3D" id="3.30.160.100">
    <property type="entry name" value="Ribosome hibernation promotion factor-like"/>
    <property type="match status" value="1"/>
</dbReference>
<dbReference type="InterPro" id="IPR050574">
    <property type="entry name" value="HPF/YfiA_ribosome-assoc"/>
</dbReference>
<organism evidence="2 4">
    <name type="scientific">Adineta steineri</name>
    <dbReference type="NCBI Taxonomy" id="433720"/>
    <lineage>
        <taxon>Eukaryota</taxon>
        <taxon>Metazoa</taxon>
        <taxon>Spiralia</taxon>
        <taxon>Gnathifera</taxon>
        <taxon>Rotifera</taxon>
        <taxon>Eurotatoria</taxon>
        <taxon>Bdelloidea</taxon>
        <taxon>Adinetida</taxon>
        <taxon>Adinetidae</taxon>
        <taxon>Adineta</taxon>
    </lineage>
</organism>
<dbReference type="GO" id="GO:0022627">
    <property type="term" value="C:cytosolic small ribosomal subunit"/>
    <property type="evidence" value="ECO:0007669"/>
    <property type="project" value="TreeGrafter"/>
</dbReference>
<dbReference type="InterPro" id="IPR036567">
    <property type="entry name" value="RHF-like"/>
</dbReference>
<comment type="caution">
    <text evidence="2">The sequence shown here is derived from an EMBL/GenBank/DDBJ whole genome shotgun (WGS) entry which is preliminary data.</text>
</comment>
<dbReference type="GO" id="GO:0043024">
    <property type="term" value="F:ribosomal small subunit binding"/>
    <property type="evidence" value="ECO:0007669"/>
    <property type="project" value="TreeGrafter"/>
</dbReference>
<dbReference type="AlphaFoldDB" id="A0A815QM21"/>
<dbReference type="GO" id="GO:0045900">
    <property type="term" value="P:negative regulation of translational elongation"/>
    <property type="evidence" value="ECO:0007669"/>
    <property type="project" value="TreeGrafter"/>
</dbReference>
<name>A0A815QM21_9BILA</name>
<evidence type="ECO:0000313" key="4">
    <source>
        <dbReference type="Proteomes" id="UP000663891"/>
    </source>
</evidence>
<accession>A0A815QM21</accession>
<dbReference type="CDD" id="cd00552">
    <property type="entry name" value="RaiA"/>
    <property type="match status" value="1"/>
</dbReference>
<evidence type="ECO:0000313" key="3">
    <source>
        <dbReference type="EMBL" id="CAF3979166.1"/>
    </source>
</evidence>
<evidence type="ECO:0000256" key="1">
    <source>
        <dbReference type="ARBA" id="ARBA00022845"/>
    </source>
</evidence>
<dbReference type="PANTHER" id="PTHR33231:SF1">
    <property type="entry name" value="30S RIBOSOMAL PROTEIN"/>
    <property type="match status" value="1"/>
</dbReference>
<sequence>MNTPINFVGHNVEVTAALKEYANEKLSRLENMGAVITHFNVTFTIEKLNQIAKATLHIKGAEIHASEESSDMYAAIDGLADKLNRQIKKHRDSEKEH</sequence>
<evidence type="ECO:0008006" key="5">
    <source>
        <dbReference type="Google" id="ProtNLM"/>
    </source>
</evidence>
<dbReference type="InterPro" id="IPR003489">
    <property type="entry name" value="RHF/RaiA"/>
</dbReference>
<dbReference type="Proteomes" id="UP000663881">
    <property type="component" value="Unassembled WGS sequence"/>
</dbReference>
<gene>
    <name evidence="3" type="ORF">OKA104_LOCUS28557</name>
    <name evidence="2" type="ORF">VCS650_LOCUS40200</name>
</gene>
<dbReference type="Pfam" id="PF02482">
    <property type="entry name" value="Ribosomal_S30AE"/>
    <property type="match status" value="1"/>
</dbReference>
<dbReference type="FunFam" id="3.30.160.100:FF:000001">
    <property type="entry name" value="Ribosome hibernation promoting factor"/>
    <property type="match status" value="1"/>
</dbReference>
<keyword evidence="1" id="KW-0810">Translation regulation</keyword>
<protein>
    <recommendedName>
        <fullName evidence="5">Ribosomal subunit interface protein</fullName>
    </recommendedName>
</protein>
<reference evidence="2" key="1">
    <citation type="submission" date="2021-02" db="EMBL/GenBank/DDBJ databases">
        <authorList>
            <person name="Nowell W R."/>
        </authorList>
    </citation>
    <scope>NUCLEOTIDE SEQUENCE</scope>
</reference>
<dbReference type="SUPFAM" id="SSF69754">
    <property type="entry name" value="Ribosome binding protein Y (YfiA homologue)"/>
    <property type="match status" value="1"/>
</dbReference>
<evidence type="ECO:0000313" key="2">
    <source>
        <dbReference type="EMBL" id="CAF1463878.1"/>
    </source>
</evidence>
<dbReference type="EMBL" id="CAJOAY010002779">
    <property type="protein sequence ID" value="CAF3979166.1"/>
    <property type="molecule type" value="Genomic_DNA"/>
</dbReference>
<proteinExistence type="predicted"/>
<dbReference type="NCBIfam" id="TIGR00741">
    <property type="entry name" value="yfiA"/>
    <property type="match status" value="1"/>
</dbReference>
<dbReference type="PANTHER" id="PTHR33231">
    <property type="entry name" value="30S RIBOSOMAL PROTEIN"/>
    <property type="match status" value="1"/>
</dbReference>
<dbReference type="EMBL" id="CAJNON010001455">
    <property type="protein sequence ID" value="CAF1463878.1"/>
    <property type="molecule type" value="Genomic_DNA"/>
</dbReference>